<keyword evidence="2" id="KW-1185">Reference proteome</keyword>
<protein>
    <submittedName>
        <fullName evidence="1">Anion-transporting ArsA/GET3 family ATPase</fullName>
    </submittedName>
</protein>
<accession>A0A840F5J3</accession>
<organism evidence="1 2">
    <name type="scientific">Gordonia humi</name>
    <dbReference type="NCBI Taxonomy" id="686429"/>
    <lineage>
        <taxon>Bacteria</taxon>
        <taxon>Bacillati</taxon>
        <taxon>Actinomycetota</taxon>
        <taxon>Actinomycetes</taxon>
        <taxon>Mycobacteriales</taxon>
        <taxon>Gordoniaceae</taxon>
        <taxon>Gordonia</taxon>
    </lineage>
</organism>
<name>A0A840F5J3_9ACTN</name>
<evidence type="ECO:0000313" key="2">
    <source>
        <dbReference type="Proteomes" id="UP000551501"/>
    </source>
</evidence>
<dbReference type="EMBL" id="JACIFP010000001">
    <property type="protein sequence ID" value="MBB4134807.1"/>
    <property type="molecule type" value="Genomic_DNA"/>
</dbReference>
<sequence length="65" mass="7076">MSTDPMDDDNDLTDSEVDAEFERTSHIGHAINVLAQAEDAVAAVDELPPNVKARLDQILRDVLDG</sequence>
<dbReference type="Proteomes" id="UP000551501">
    <property type="component" value="Unassembled WGS sequence"/>
</dbReference>
<proteinExistence type="predicted"/>
<dbReference type="AlphaFoldDB" id="A0A840F5J3"/>
<dbReference type="RefSeq" id="WP_183369925.1">
    <property type="nucleotide sequence ID" value="NZ_BAABHL010000037.1"/>
</dbReference>
<reference evidence="1 2" key="1">
    <citation type="submission" date="2020-08" db="EMBL/GenBank/DDBJ databases">
        <title>Sequencing the genomes of 1000 actinobacteria strains.</title>
        <authorList>
            <person name="Klenk H.-P."/>
        </authorList>
    </citation>
    <scope>NUCLEOTIDE SEQUENCE [LARGE SCALE GENOMIC DNA]</scope>
    <source>
        <strain evidence="1 2">DSM 45298</strain>
    </source>
</reference>
<comment type="caution">
    <text evidence="1">The sequence shown here is derived from an EMBL/GenBank/DDBJ whole genome shotgun (WGS) entry which is preliminary data.</text>
</comment>
<evidence type="ECO:0000313" key="1">
    <source>
        <dbReference type="EMBL" id="MBB4134807.1"/>
    </source>
</evidence>
<gene>
    <name evidence="1" type="ORF">BKA16_001359</name>
</gene>